<organism evidence="2 3">
    <name type="scientific">Aeromonas caviae</name>
    <name type="common">Aeromonas punctata</name>
    <dbReference type="NCBI Taxonomy" id="648"/>
    <lineage>
        <taxon>Bacteria</taxon>
        <taxon>Pseudomonadati</taxon>
        <taxon>Pseudomonadota</taxon>
        <taxon>Gammaproteobacteria</taxon>
        <taxon>Aeromonadales</taxon>
        <taxon>Aeromonadaceae</taxon>
        <taxon>Aeromonas</taxon>
    </lineage>
</organism>
<dbReference type="GO" id="GO:0015074">
    <property type="term" value="P:DNA integration"/>
    <property type="evidence" value="ECO:0007669"/>
    <property type="project" value="InterPro"/>
</dbReference>
<gene>
    <name evidence="2" type="ORF">N5I20_21935</name>
</gene>
<dbReference type="GO" id="GO:0003677">
    <property type="term" value="F:DNA binding"/>
    <property type="evidence" value="ECO:0007669"/>
    <property type="project" value="InterPro"/>
</dbReference>
<evidence type="ECO:0000313" key="2">
    <source>
        <dbReference type="EMBL" id="MDH1507704.1"/>
    </source>
</evidence>
<dbReference type="GO" id="GO:0006310">
    <property type="term" value="P:DNA recombination"/>
    <property type="evidence" value="ECO:0007669"/>
    <property type="project" value="UniProtKB-KW"/>
</dbReference>
<sequence length="687" mass="78135">MNTSLQLLPSIGVDADSNLAQLVHFYKKNTPFATLEGWEWDAFSWDAKGICKTQARKSGNNISVNFSRDNNLGKKVKSSRDAMKAFHNLDLSDIAKCHISALQIEKPKDVGTLNFYIVAYRYLDNAMLKRNITASTLTTYDFKVAEAEAHDRLESSTFYRVGQRLESIAKFINQKRLSIQKIVFKKSSKRGETHTASDTRIDFESTTKRHEKLPTHESLIAVAAISNSNLEGDDALFQAMVEIMFTTGLRFDEVICLDVDCLQAREIEEQNVFTGEMEILSIHEIRYRAKKGAGYQTKPITESLLPILKKGLTSAIEILAPVRDTIKCVANGKYDFFPIITEDCELFITDIWERLNWSSRPSLTSYLNRRNINLTNKRNPNTGKIAVAFHSVDLKEKTFSLAQKSIEQLWKQISALTVANSLDKLIFVTQHQRHHSIKRAEPWEFTMISYTQIYDYIAGRPELGIKNVFERKNLCYQGEQIRLTSHQFRHFLDTMLELSDSVTPIEVARYFGRKYTLDNIAYDHTNPAKRVMDNADILFAASNITPEQAKEASVIFTLVDRDEVLETIEDIGTTLITAIGLCKHDYSDSPCGKYYACVRGCSEYYRIKGNQEEIIHLQKLQAEQETRIQHVKAAVDAEYHGSNNWLRSHEELLNGCRIALAIEQDNSISDGELVQVFPNGNNGCVAI</sequence>
<dbReference type="RefSeq" id="WP_234829614.1">
    <property type="nucleotide sequence ID" value="NZ_JAOCIZ010000149.1"/>
</dbReference>
<evidence type="ECO:0000256" key="1">
    <source>
        <dbReference type="ARBA" id="ARBA00023172"/>
    </source>
</evidence>
<dbReference type="InterPro" id="IPR013762">
    <property type="entry name" value="Integrase-like_cat_sf"/>
</dbReference>
<proteinExistence type="predicted"/>
<evidence type="ECO:0000313" key="3">
    <source>
        <dbReference type="Proteomes" id="UP001161704"/>
    </source>
</evidence>
<dbReference type="InterPro" id="IPR011010">
    <property type="entry name" value="DNA_brk_join_enz"/>
</dbReference>
<dbReference type="Gene3D" id="1.10.443.10">
    <property type="entry name" value="Intergrase catalytic core"/>
    <property type="match status" value="1"/>
</dbReference>
<name>A0AA42RCV2_AERCA</name>
<dbReference type="AlphaFoldDB" id="A0AA42RCV2"/>
<dbReference type="EMBL" id="JAOCIZ010000149">
    <property type="protein sequence ID" value="MDH1507704.1"/>
    <property type="molecule type" value="Genomic_DNA"/>
</dbReference>
<dbReference type="SUPFAM" id="SSF56349">
    <property type="entry name" value="DNA breaking-rejoining enzymes"/>
    <property type="match status" value="1"/>
</dbReference>
<keyword evidence="1" id="KW-0233">DNA recombination</keyword>
<comment type="caution">
    <text evidence="2">The sequence shown here is derived from an EMBL/GenBank/DDBJ whole genome shotgun (WGS) entry which is preliminary data.</text>
</comment>
<protein>
    <submittedName>
        <fullName evidence="2">Integrase</fullName>
    </submittedName>
</protein>
<reference evidence="2" key="1">
    <citation type="submission" date="2022-09" db="EMBL/GenBank/DDBJ databases">
        <title>Intensive care unit water sources are persistently colonized with multi-drug resistant bacteria and are the site of extensive horizontal gene transfer of antibiotic resistance genes.</title>
        <authorList>
            <person name="Diorio-Toth L."/>
        </authorList>
    </citation>
    <scope>NUCLEOTIDE SEQUENCE</scope>
    <source>
        <strain evidence="2">GD03710</strain>
    </source>
</reference>
<accession>A0AA42RCV2</accession>
<dbReference type="Proteomes" id="UP001161704">
    <property type="component" value="Unassembled WGS sequence"/>
</dbReference>